<dbReference type="RefSeq" id="XP_021860728.2">
    <property type="nucleotide sequence ID" value="XM_022005036.2"/>
</dbReference>
<reference evidence="3" key="1">
    <citation type="journal article" date="2021" name="Nat. Commun.">
        <title>Genomic analyses provide insights into spinach domestication and the genetic basis of agronomic traits.</title>
        <authorList>
            <person name="Cai X."/>
            <person name="Sun X."/>
            <person name="Xu C."/>
            <person name="Sun H."/>
            <person name="Wang X."/>
            <person name="Ge C."/>
            <person name="Zhang Z."/>
            <person name="Wang Q."/>
            <person name="Fei Z."/>
            <person name="Jiao C."/>
            <person name="Wang Q."/>
        </authorList>
    </citation>
    <scope>NUCLEOTIDE SEQUENCE [LARGE SCALE GENOMIC DNA]</scope>
    <source>
        <strain evidence="3">cv. Varoflay</strain>
    </source>
</reference>
<evidence type="ECO:0000256" key="2">
    <source>
        <dbReference type="SAM" id="MobiDB-lite"/>
    </source>
</evidence>
<feature type="coiled-coil region" evidence="1">
    <location>
        <begin position="81"/>
        <end position="108"/>
    </location>
</feature>
<organism evidence="3 4">
    <name type="scientific">Spinacia oleracea</name>
    <name type="common">Spinach</name>
    <dbReference type="NCBI Taxonomy" id="3562"/>
    <lineage>
        <taxon>Eukaryota</taxon>
        <taxon>Viridiplantae</taxon>
        <taxon>Streptophyta</taxon>
        <taxon>Embryophyta</taxon>
        <taxon>Tracheophyta</taxon>
        <taxon>Spermatophyta</taxon>
        <taxon>Magnoliopsida</taxon>
        <taxon>eudicotyledons</taxon>
        <taxon>Gunneridae</taxon>
        <taxon>Pentapetalae</taxon>
        <taxon>Caryophyllales</taxon>
        <taxon>Chenopodiaceae</taxon>
        <taxon>Chenopodioideae</taxon>
        <taxon>Anserineae</taxon>
        <taxon>Spinacia</taxon>
    </lineage>
</organism>
<keyword evidence="3" id="KW-1185">Reference proteome</keyword>
<evidence type="ECO:0000313" key="4">
    <source>
        <dbReference type="RefSeq" id="XP_021860728.2"/>
    </source>
</evidence>
<feature type="region of interest" description="Disordered" evidence="2">
    <location>
        <begin position="258"/>
        <end position="373"/>
    </location>
</feature>
<keyword evidence="1" id="KW-0175">Coiled coil</keyword>
<feature type="coiled-coil region" evidence="1">
    <location>
        <begin position="147"/>
        <end position="220"/>
    </location>
</feature>
<sequence>MESPIIGAISFLKSCLSPSKYEEAKQALIYVESSLKRDEAEITRKLDNAIKESHILSKQLKHYKDDHAESLLASRYSEHELDKSRNECAQLQAGLLAARQEVQRLKDEEVKFGNLSTEAKMLKKQNMYLREENVGLEAAVAKSEEKLRDCRLVCEGLKGKIKELEEEMAEKVKQAEIDGAENLKLKMKNSKLKADLEGVIEAATARFRSFETRLLDLEHNVAILNHDDAGSDSDSQVSQLADATQDVQEHGSFGLEAKCEGQSGHETATVEEKKATTLPSQKATSATSVQGHPSGPAGTRSVSETRVAEKKSAPTQCVPKPSVVDLCSSDDDDELPSPKGLKRKLPSSEFPSGNRTHSESASSSKKAMEAEGH</sequence>
<dbReference type="KEGG" id="soe:110799766"/>
<feature type="compositionally biased region" description="Polar residues" evidence="2">
    <location>
        <begin position="278"/>
        <end position="291"/>
    </location>
</feature>
<protein>
    <submittedName>
        <fullName evidence="4">Uncharacterized protein</fullName>
    </submittedName>
</protein>
<dbReference type="Proteomes" id="UP000813463">
    <property type="component" value="Chromosome 5"/>
</dbReference>
<dbReference type="AlphaFoldDB" id="A0A9R0J3J3"/>
<accession>A0A9R0J3J3</accession>
<evidence type="ECO:0000313" key="3">
    <source>
        <dbReference type="Proteomes" id="UP000813463"/>
    </source>
</evidence>
<gene>
    <name evidence="4" type="primary">LOC110799766</name>
</gene>
<proteinExistence type="predicted"/>
<evidence type="ECO:0000256" key="1">
    <source>
        <dbReference type="SAM" id="Coils"/>
    </source>
</evidence>
<feature type="region of interest" description="Disordered" evidence="2">
    <location>
        <begin position="228"/>
        <end position="247"/>
    </location>
</feature>
<feature type="compositionally biased region" description="Polar residues" evidence="2">
    <location>
        <begin position="232"/>
        <end position="246"/>
    </location>
</feature>
<dbReference type="GeneID" id="110799766"/>
<reference evidence="4" key="2">
    <citation type="submission" date="2025-08" db="UniProtKB">
        <authorList>
            <consortium name="RefSeq"/>
        </authorList>
    </citation>
    <scope>IDENTIFICATION</scope>
    <source>
        <tissue evidence="4">Leaf</tissue>
    </source>
</reference>
<name>A0A9R0J3J3_SPIOL</name>